<dbReference type="GO" id="GO:0016020">
    <property type="term" value="C:membrane"/>
    <property type="evidence" value="ECO:0007669"/>
    <property type="project" value="TreeGrafter"/>
</dbReference>
<proteinExistence type="predicted"/>
<reference evidence="3 4" key="1">
    <citation type="submission" date="2018-01" db="EMBL/GenBank/DDBJ databases">
        <title>Draft genome sequence of Nonomuraea sp. KC333.</title>
        <authorList>
            <person name="Sahin N."/>
            <person name="Saygin H."/>
            <person name="Ay H."/>
        </authorList>
    </citation>
    <scope>NUCLEOTIDE SEQUENCE [LARGE SCALE GENOMIC DNA]</scope>
    <source>
        <strain evidence="3 4">KC333</strain>
    </source>
</reference>
<dbReference type="PANTHER" id="PTHR19353:SF19">
    <property type="entry name" value="DELTA(5) FATTY ACID DESATURASE C-RELATED"/>
    <property type="match status" value="1"/>
</dbReference>
<evidence type="ECO:0000313" key="4">
    <source>
        <dbReference type="Proteomes" id="UP000249304"/>
    </source>
</evidence>
<feature type="transmembrane region" description="Helical" evidence="1">
    <location>
        <begin position="56"/>
        <end position="78"/>
    </location>
</feature>
<protein>
    <submittedName>
        <fullName evidence="3">Delta fatty acid desaturase</fullName>
    </submittedName>
</protein>
<dbReference type="PIRSF" id="PIRSF015921">
    <property type="entry name" value="FA_sphinglp_des"/>
    <property type="match status" value="1"/>
</dbReference>
<keyword evidence="1" id="KW-1133">Transmembrane helix</keyword>
<keyword evidence="1" id="KW-0472">Membrane</keyword>
<sequence length="359" mass="40620">MLPVRRRIRHGGRNLLRETRRPVVSTSTTETRGSDFARLAQRVSDAGLLDRRPVYYAVRISLAALAYLGGWAVFAWVGDSWLQLLVAAAMAVVFTQLGFVAHDLGHRQVFRTRRPSDVAGLLIGNLGVGLGWGWWTHKHNRHHANPNHEDHDPDVSPAVIVWSEDQVARSHGLPRFIAKYQAYWFFPLLTLEAWHLHIASFKALLKPSAKRRGPELALLLTHFVLYFGLVFTVLPWDKALVFLLVHQGLFGIYLGVSFAPNHKGMPVLTKEDKLDFLRKQVLTSRNVRGNPFTDVALGQLNYQIEHHLFPNMPAPNLRRAQPIVQRYCAEIGVDYLQTGLVESYGQALRHLHEVGAALR</sequence>
<dbReference type="OrthoDB" id="104711at2"/>
<feature type="transmembrane region" description="Helical" evidence="1">
    <location>
        <begin position="182"/>
        <end position="204"/>
    </location>
</feature>
<feature type="domain" description="Fatty acid desaturase" evidence="2">
    <location>
        <begin position="80"/>
        <end position="337"/>
    </location>
</feature>
<dbReference type="InterPro" id="IPR012171">
    <property type="entry name" value="Fatty_acid_desaturase"/>
</dbReference>
<dbReference type="EMBL" id="POUD01000141">
    <property type="protein sequence ID" value="PZG13975.1"/>
    <property type="molecule type" value="Genomic_DNA"/>
</dbReference>
<organism evidence="3 4">
    <name type="scientific">Nonomuraea aridisoli</name>
    <dbReference type="NCBI Taxonomy" id="2070368"/>
    <lineage>
        <taxon>Bacteria</taxon>
        <taxon>Bacillati</taxon>
        <taxon>Actinomycetota</taxon>
        <taxon>Actinomycetes</taxon>
        <taxon>Streptosporangiales</taxon>
        <taxon>Streptosporangiaceae</taxon>
        <taxon>Nonomuraea</taxon>
    </lineage>
</organism>
<dbReference type="InterPro" id="IPR005804">
    <property type="entry name" value="FA_desaturase_dom"/>
</dbReference>
<dbReference type="GO" id="GO:0008610">
    <property type="term" value="P:lipid biosynthetic process"/>
    <property type="evidence" value="ECO:0007669"/>
    <property type="project" value="UniProtKB-ARBA"/>
</dbReference>
<gene>
    <name evidence="3" type="ORF">C1J01_28455</name>
</gene>
<comment type="caution">
    <text evidence="3">The sequence shown here is derived from an EMBL/GenBank/DDBJ whole genome shotgun (WGS) entry which is preliminary data.</text>
</comment>
<feature type="transmembrane region" description="Helical" evidence="1">
    <location>
        <begin position="84"/>
        <end position="105"/>
    </location>
</feature>
<evidence type="ECO:0000259" key="2">
    <source>
        <dbReference type="Pfam" id="PF00487"/>
    </source>
</evidence>
<evidence type="ECO:0000256" key="1">
    <source>
        <dbReference type="SAM" id="Phobius"/>
    </source>
</evidence>
<dbReference type="Pfam" id="PF00487">
    <property type="entry name" value="FA_desaturase"/>
    <property type="match status" value="1"/>
</dbReference>
<accession>A0A2W2EA09</accession>
<name>A0A2W2EA09_9ACTN</name>
<feature type="transmembrane region" description="Helical" evidence="1">
    <location>
        <begin position="216"/>
        <end position="234"/>
    </location>
</feature>
<dbReference type="CDD" id="cd03506">
    <property type="entry name" value="Delta6-FADS-like"/>
    <property type="match status" value="1"/>
</dbReference>
<keyword evidence="1" id="KW-0812">Transmembrane</keyword>
<evidence type="ECO:0000313" key="3">
    <source>
        <dbReference type="EMBL" id="PZG13975.1"/>
    </source>
</evidence>
<keyword evidence="4" id="KW-1185">Reference proteome</keyword>
<dbReference type="Proteomes" id="UP000249304">
    <property type="component" value="Unassembled WGS sequence"/>
</dbReference>
<dbReference type="PANTHER" id="PTHR19353">
    <property type="entry name" value="FATTY ACID DESATURASE 2"/>
    <property type="match status" value="1"/>
</dbReference>
<feature type="transmembrane region" description="Helical" evidence="1">
    <location>
        <begin position="240"/>
        <end position="260"/>
    </location>
</feature>
<dbReference type="AlphaFoldDB" id="A0A2W2EA09"/>
<dbReference type="GO" id="GO:0016717">
    <property type="term" value="F:oxidoreductase activity, acting on paired donors, with oxidation of a pair of donors resulting in the reduction of molecular oxygen to two molecules of water"/>
    <property type="evidence" value="ECO:0007669"/>
    <property type="project" value="TreeGrafter"/>
</dbReference>
<feature type="transmembrane region" description="Helical" evidence="1">
    <location>
        <begin position="117"/>
        <end position="135"/>
    </location>
</feature>